<dbReference type="PANTHER" id="PTHR42896">
    <property type="entry name" value="XYLULOSE-1,5-BISPHOSPHATE (XUBP) PHOSPHATASE"/>
    <property type="match status" value="1"/>
</dbReference>
<dbReference type="PANTHER" id="PTHR42896:SF2">
    <property type="entry name" value="CBBY-LIKE PROTEIN"/>
    <property type="match status" value="1"/>
</dbReference>
<dbReference type="InterPro" id="IPR023214">
    <property type="entry name" value="HAD_sf"/>
</dbReference>
<accession>A0A1G5ZVW0</accession>
<dbReference type="InterPro" id="IPR041492">
    <property type="entry name" value="HAD_2"/>
</dbReference>
<dbReference type="GO" id="GO:0016787">
    <property type="term" value="F:hydrolase activity"/>
    <property type="evidence" value="ECO:0007669"/>
    <property type="project" value="InterPro"/>
</dbReference>
<evidence type="ECO:0000313" key="2">
    <source>
        <dbReference type="EMBL" id="SDA98941.1"/>
    </source>
</evidence>
<protein>
    <submittedName>
        <fullName evidence="2">Haloacid dehalogenase superfamily, subfamily IA, variant 3 with third motif having DD or ED</fullName>
    </submittedName>
</protein>
<dbReference type="AlphaFoldDB" id="A0A1G5ZVW0"/>
<dbReference type="STRING" id="1165689.SAMN02927914_06405"/>
<dbReference type="InterPro" id="IPR044999">
    <property type="entry name" value="CbbY-like"/>
</dbReference>
<sequence>MAIRALVFDVDGTLAETEELHRQSFNQAFAEAGLGWVWDRSLYTDLLGTTGGRERIVSYAQMAGHNVDPDLLHARKTEIYNVKINEGLVSLRPGVAELIEHATQEGVMLAIGTTTSRQNVVSLLHSTLGPRSLNLFSSIRTGEDVRAKKPDPEVYRLVLSDLGLGGSECLCIEDSRNGLMAARATGMRTVITASLFTSHDDFSGADLILRNLAMPWSSAEFKPYTSMMDQPLDVSRLLRRAGGKSGSRRTGASISPTSSSGPGPAPK</sequence>
<dbReference type="OrthoDB" id="9800058at2"/>
<name>A0A1G5ZVW0_9HYPH</name>
<reference evidence="2 3" key="1">
    <citation type="submission" date="2016-10" db="EMBL/GenBank/DDBJ databases">
        <authorList>
            <person name="de Groot N.N."/>
        </authorList>
    </citation>
    <scope>NUCLEOTIDE SEQUENCE [LARGE SCALE GENOMIC DNA]</scope>
    <source>
        <strain evidence="2 3">CGMCC 1.12097</strain>
    </source>
</reference>
<evidence type="ECO:0000313" key="3">
    <source>
        <dbReference type="Proteomes" id="UP000198588"/>
    </source>
</evidence>
<feature type="compositionally biased region" description="Low complexity" evidence="1">
    <location>
        <begin position="250"/>
        <end position="267"/>
    </location>
</feature>
<dbReference type="InterPro" id="IPR006439">
    <property type="entry name" value="HAD-SF_hydro_IA"/>
</dbReference>
<dbReference type="Proteomes" id="UP000198588">
    <property type="component" value="Unassembled WGS sequence"/>
</dbReference>
<dbReference type="SFLD" id="SFLDG01129">
    <property type="entry name" value="C1.5:_HAD__Beta-PGM__Phosphata"/>
    <property type="match status" value="1"/>
</dbReference>
<dbReference type="EMBL" id="FMXM01000036">
    <property type="protein sequence ID" value="SDA98941.1"/>
    <property type="molecule type" value="Genomic_DNA"/>
</dbReference>
<organism evidence="2 3">
    <name type="scientific">Mesorhizobium qingshengii</name>
    <dbReference type="NCBI Taxonomy" id="1165689"/>
    <lineage>
        <taxon>Bacteria</taxon>
        <taxon>Pseudomonadati</taxon>
        <taxon>Pseudomonadota</taxon>
        <taxon>Alphaproteobacteria</taxon>
        <taxon>Hyphomicrobiales</taxon>
        <taxon>Phyllobacteriaceae</taxon>
        <taxon>Mesorhizobium</taxon>
    </lineage>
</organism>
<dbReference type="InterPro" id="IPR036412">
    <property type="entry name" value="HAD-like_sf"/>
</dbReference>
<proteinExistence type="predicted"/>
<gene>
    <name evidence="2" type="ORF">SAMN02927914_06405</name>
</gene>
<dbReference type="InterPro" id="IPR023198">
    <property type="entry name" value="PGP-like_dom2"/>
</dbReference>
<evidence type="ECO:0000256" key="1">
    <source>
        <dbReference type="SAM" id="MobiDB-lite"/>
    </source>
</evidence>
<dbReference type="Gene3D" id="3.40.50.1000">
    <property type="entry name" value="HAD superfamily/HAD-like"/>
    <property type="match status" value="1"/>
</dbReference>
<dbReference type="NCBIfam" id="TIGR01509">
    <property type="entry name" value="HAD-SF-IA-v3"/>
    <property type="match status" value="1"/>
</dbReference>
<feature type="region of interest" description="Disordered" evidence="1">
    <location>
        <begin position="239"/>
        <end position="267"/>
    </location>
</feature>
<dbReference type="SUPFAM" id="SSF56784">
    <property type="entry name" value="HAD-like"/>
    <property type="match status" value="1"/>
</dbReference>
<dbReference type="RefSeq" id="WP_084791871.1">
    <property type="nucleotide sequence ID" value="NZ_FMXM01000036.1"/>
</dbReference>
<dbReference type="PRINTS" id="PR00413">
    <property type="entry name" value="HADHALOGNASE"/>
</dbReference>
<dbReference type="Pfam" id="PF13419">
    <property type="entry name" value="HAD_2"/>
    <property type="match status" value="1"/>
</dbReference>
<dbReference type="Gene3D" id="1.10.150.240">
    <property type="entry name" value="Putative phosphatase, domain 2"/>
    <property type="match status" value="1"/>
</dbReference>
<dbReference type="SFLD" id="SFLDS00003">
    <property type="entry name" value="Haloacid_Dehalogenase"/>
    <property type="match status" value="1"/>
</dbReference>